<sequence>MLTSKQIHKHQNRWVWLPICAILLLYIAPVVSMVTTLSSAHQCAEYQQQKAIHLTVSKTSMTMQTDHHQGWCHYCDLQSTLHAAFFHYPTIKYSAPIVRVSSLATVHSLPAQAPQYRYRSRAPPPPATQFCITRPLA</sequence>
<feature type="transmembrane region" description="Helical" evidence="1">
    <location>
        <begin position="14"/>
        <end position="34"/>
    </location>
</feature>
<keyword evidence="1" id="KW-1133">Transmembrane helix</keyword>
<evidence type="ECO:0000256" key="1">
    <source>
        <dbReference type="SAM" id="Phobius"/>
    </source>
</evidence>
<name>A0ABS0GF34_9VIBR</name>
<dbReference type="Proteomes" id="UP000597206">
    <property type="component" value="Unassembled WGS sequence"/>
</dbReference>
<dbReference type="EMBL" id="JADPMR010000005">
    <property type="protein sequence ID" value="MBF9003607.1"/>
    <property type="molecule type" value="Genomic_DNA"/>
</dbReference>
<organism evidence="2 4">
    <name type="scientific">Vibrio nitrifigilis</name>
    <dbReference type="NCBI Taxonomy" id="2789781"/>
    <lineage>
        <taxon>Bacteria</taxon>
        <taxon>Pseudomonadati</taxon>
        <taxon>Pseudomonadota</taxon>
        <taxon>Gammaproteobacteria</taxon>
        <taxon>Vibrionales</taxon>
        <taxon>Vibrionaceae</taxon>
        <taxon>Vibrio</taxon>
    </lineage>
</organism>
<comment type="caution">
    <text evidence="2">The sequence shown here is derived from an EMBL/GenBank/DDBJ whole genome shotgun (WGS) entry which is preliminary data.</text>
</comment>
<gene>
    <name evidence="2" type="ORF">I1A42_10625</name>
    <name evidence="3" type="ORF">I1A42_24305</name>
</gene>
<dbReference type="Pfam" id="PF11162">
    <property type="entry name" value="DUF2946"/>
    <property type="match status" value="1"/>
</dbReference>
<dbReference type="RefSeq" id="WP_196123470.1">
    <property type="nucleotide sequence ID" value="NZ_JADPMR010000001.1"/>
</dbReference>
<protein>
    <submittedName>
        <fullName evidence="2">DUF2946 domain-containing protein</fullName>
    </submittedName>
</protein>
<proteinExistence type="predicted"/>
<evidence type="ECO:0000313" key="2">
    <source>
        <dbReference type="EMBL" id="MBF9001021.1"/>
    </source>
</evidence>
<keyword evidence="1" id="KW-0812">Transmembrane</keyword>
<accession>A0ABS0GF34</accession>
<evidence type="ECO:0000313" key="3">
    <source>
        <dbReference type="EMBL" id="MBF9003607.1"/>
    </source>
</evidence>
<reference evidence="2 4" key="1">
    <citation type="submission" date="2020-11" db="EMBL/GenBank/DDBJ databases">
        <title>Vibrio nitrifigilis sp. nov., a marine nitrogen-fixing bacterium isolated from the lagoon sediment of an islet inside an atoll.</title>
        <authorList>
            <person name="Wang L.-T."/>
            <person name="Shieh W.Y."/>
        </authorList>
    </citation>
    <scope>NUCLEOTIDE SEQUENCE [LARGE SCALE GENOMIC DNA]</scope>
    <source>
        <strain evidence="2 4">NFV-1</strain>
    </source>
</reference>
<dbReference type="EMBL" id="JADPMR010000001">
    <property type="protein sequence ID" value="MBF9001021.1"/>
    <property type="molecule type" value="Genomic_DNA"/>
</dbReference>
<evidence type="ECO:0000313" key="4">
    <source>
        <dbReference type="Proteomes" id="UP000597206"/>
    </source>
</evidence>
<dbReference type="InterPro" id="IPR021333">
    <property type="entry name" value="DUF2946"/>
</dbReference>
<keyword evidence="4" id="KW-1185">Reference proteome</keyword>
<keyword evidence="1" id="KW-0472">Membrane</keyword>